<dbReference type="Gene3D" id="3.40.960.10">
    <property type="entry name" value="VSR Endonuclease"/>
    <property type="match status" value="1"/>
</dbReference>
<dbReference type="GO" id="GO:0004519">
    <property type="term" value="F:endonuclease activity"/>
    <property type="evidence" value="ECO:0007669"/>
    <property type="project" value="UniProtKB-KW"/>
</dbReference>
<organism evidence="2 3">
    <name type="scientific">Klenkia marina</name>
    <dbReference type="NCBI Taxonomy" id="1960309"/>
    <lineage>
        <taxon>Bacteria</taxon>
        <taxon>Bacillati</taxon>
        <taxon>Actinomycetota</taxon>
        <taxon>Actinomycetes</taxon>
        <taxon>Geodermatophilales</taxon>
        <taxon>Geodermatophilaceae</taxon>
        <taxon>Klenkia</taxon>
    </lineage>
</organism>
<dbReference type="Proteomes" id="UP000198981">
    <property type="component" value="Unassembled WGS sequence"/>
</dbReference>
<dbReference type="STRING" id="1960309.SAMN03159343_1974"/>
<keyword evidence="2" id="KW-0540">Nuclease</keyword>
<keyword evidence="3" id="KW-1185">Reference proteome</keyword>
<evidence type="ECO:0000313" key="3">
    <source>
        <dbReference type="Proteomes" id="UP000198981"/>
    </source>
</evidence>
<keyword evidence="2" id="KW-0255">Endonuclease</keyword>
<reference evidence="3" key="1">
    <citation type="submission" date="2016-10" db="EMBL/GenBank/DDBJ databases">
        <authorList>
            <person name="Varghese N."/>
            <person name="Submissions S."/>
        </authorList>
    </citation>
    <scope>NUCLEOTIDE SEQUENCE [LARGE SCALE GENOMIC DNA]</scope>
    <source>
        <strain evidence="3">DSM 45722</strain>
    </source>
</reference>
<sequence length="293" mass="32180">MSPARRPGQLVGRVFLGRTACDRGWLTSEQLRGSAWRRVMRGVYADASLPDTHGVRLAAARLVLPPTAVVAGRSAAWLLGVTEAADESTPVEVLVPREHRFGPVTGLRIRQGGTEPDDLAELRGLRHTTAARTASDIARWESTAEAVVLLDLLLTRRLVDRDDLHERVVGLPAGPGTRRAVQAVALADPRAESPQESRTRVLLALAGFPVVPQFEVRDDDGRWVARVDLALPDLRIAVEYDGVWHGERGQLSSDRRRLNRLTQAGWLVLHLTAADLHRPAEVVARLRALIALR</sequence>
<accession>A0A1G4Y1F0</accession>
<dbReference type="Pfam" id="PF09407">
    <property type="entry name" value="AbiEi_1"/>
    <property type="match status" value="1"/>
</dbReference>
<dbReference type="InterPro" id="IPR011335">
    <property type="entry name" value="Restrct_endonuc-II-like"/>
</dbReference>
<protein>
    <submittedName>
        <fullName evidence="2">T/G mismatch-specific endonuclease</fullName>
    </submittedName>
</protein>
<proteinExistence type="predicted"/>
<dbReference type="OrthoDB" id="4390288at2"/>
<evidence type="ECO:0000313" key="2">
    <source>
        <dbReference type="EMBL" id="SCX47277.1"/>
    </source>
</evidence>
<dbReference type="RefSeq" id="WP_133379096.1">
    <property type="nucleotide sequence ID" value="NZ_FMUH01000002.1"/>
</dbReference>
<dbReference type="InterPro" id="IPR018547">
    <property type="entry name" value="AbiEi_C"/>
</dbReference>
<evidence type="ECO:0000259" key="1">
    <source>
        <dbReference type="Pfam" id="PF09407"/>
    </source>
</evidence>
<feature type="domain" description="AbiEi antitoxin C-terminal" evidence="1">
    <location>
        <begin position="72"/>
        <end position="177"/>
    </location>
</feature>
<dbReference type="AlphaFoldDB" id="A0A1G4Y1F0"/>
<gene>
    <name evidence="2" type="ORF">SAMN03159343_1974</name>
</gene>
<name>A0A1G4Y1F0_9ACTN</name>
<dbReference type="SUPFAM" id="SSF52980">
    <property type="entry name" value="Restriction endonuclease-like"/>
    <property type="match status" value="1"/>
</dbReference>
<dbReference type="EMBL" id="FMUH01000002">
    <property type="protein sequence ID" value="SCX47277.1"/>
    <property type="molecule type" value="Genomic_DNA"/>
</dbReference>
<keyword evidence="2" id="KW-0378">Hydrolase</keyword>